<proteinExistence type="predicted"/>
<dbReference type="SMART" id="SM00342">
    <property type="entry name" value="HTH_ARAC"/>
    <property type="match status" value="1"/>
</dbReference>
<dbReference type="SUPFAM" id="SSF46689">
    <property type="entry name" value="Homeodomain-like"/>
    <property type="match status" value="2"/>
</dbReference>
<evidence type="ECO:0000256" key="4">
    <source>
        <dbReference type="ARBA" id="ARBA00022553"/>
    </source>
</evidence>
<evidence type="ECO:0000259" key="11">
    <source>
        <dbReference type="PROSITE" id="PS01124"/>
    </source>
</evidence>
<evidence type="ECO:0000259" key="12">
    <source>
        <dbReference type="PROSITE" id="PS50110"/>
    </source>
</evidence>
<dbReference type="GO" id="GO:0003700">
    <property type="term" value="F:DNA-binding transcription factor activity"/>
    <property type="evidence" value="ECO:0007669"/>
    <property type="project" value="InterPro"/>
</dbReference>
<evidence type="ECO:0000256" key="10">
    <source>
        <dbReference type="PROSITE-ProRule" id="PRU00169"/>
    </source>
</evidence>
<dbReference type="PANTHER" id="PTHR42713:SF3">
    <property type="entry name" value="TRANSCRIPTIONAL REGULATORY PROTEIN HPTR"/>
    <property type="match status" value="1"/>
</dbReference>
<evidence type="ECO:0000256" key="9">
    <source>
        <dbReference type="ARBA" id="ARBA00024867"/>
    </source>
</evidence>
<name>A0A4U8Q627_9FIRM</name>
<feature type="domain" description="Response regulatory" evidence="12">
    <location>
        <begin position="3"/>
        <end position="120"/>
    </location>
</feature>
<keyword evidence="5" id="KW-0902">Two-component regulatory system</keyword>
<dbReference type="Proteomes" id="UP000306509">
    <property type="component" value="Unassembled WGS sequence"/>
</dbReference>
<dbReference type="InterPro" id="IPR051552">
    <property type="entry name" value="HptR"/>
</dbReference>
<keyword evidence="4 10" id="KW-0597">Phosphoprotein</keyword>
<comment type="caution">
    <text evidence="13">The sequence shown here is derived from an EMBL/GenBank/DDBJ whole genome shotgun (WGS) entry which is preliminary data.</text>
</comment>
<dbReference type="InterPro" id="IPR009057">
    <property type="entry name" value="Homeodomain-like_sf"/>
</dbReference>
<evidence type="ECO:0000313" key="13">
    <source>
        <dbReference type="EMBL" id="TLD00320.1"/>
    </source>
</evidence>
<keyword evidence="14" id="KW-1185">Reference proteome</keyword>
<dbReference type="PROSITE" id="PS01124">
    <property type="entry name" value="HTH_ARAC_FAMILY_2"/>
    <property type="match status" value="1"/>
</dbReference>
<keyword evidence="7" id="KW-0238">DNA-binding</keyword>
<dbReference type="GO" id="GO:0005737">
    <property type="term" value="C:cytoplasm"/>
    <property type="evidence" value="ECO:0007669"/>
    <property type="project" value="UniProtKB-SubCell"/>
</dbReference>
<dbReference type="AlphaFoldDB" id="A0A4U8Q627"/>
<evidence type="ECO:0000256" key="3">
    <source>
        <dbReference type="ARBA" id="ARBA00022490"/>
    </source>
</evidence>
<dbReference type="Pfam" id="PF00072">
    <property type="entry name" value="Response_reg"/>
    <property type="match status" value="1"/>
</dbReference>
<reference evidence="13 14" key="1">
    <citation type="journal article" date="2019" name="Anaerobe">
        <title>Detection of Robinsoniella peoriensis in multiple bone samples of a trauma patient.</title>
        <authorList>
            <person name="Schrottner P."/>
            <person name="Hartwich K."/>
            <person name="Bunk B."/>
            <person name="Schober I."/>
            <person name="Helbig S."/>
            <person name="Rudolph W.W."/>
            <person name="Gunzer F."/>
        </authorList>
    </citation>
    <scope>NUCLEOTIDE SEQUENCE [LARGE SCALE GENOMIC DNA]</scope>
    <source>
        <strain evidence="13 14">DSM 106044</strain>
    </source>
</reference>
<dbReference type="PANTHER" id="PTHR42713">
    <property type="entry name" value="HISTIDINE KINASE-RELATED"/>
    <property type="match status" value="1"/>
</dbReference>
<dbReference type="InterPro" id="IPR011006">
    <property type="entry name" value="CheY-like_superfamily"/>
</dbReference>
<dbReference type="GO" id="GO:0043565">
    <property type="term" value="F:sequence-specific DNA binding"/>
    <property type="evidence" value="ECO:0007669"/>
    <property type="project" value="InterPro"/>
</dbReference>
<feature type="domain" description="HTH araC/xylS-type" evidence="11">
    <location>
        <begin position="388"/>
        <end position="487"/>
    </location>
</feature>
<evidence type="ECO:0000256" key="7">
    <source>
        <dbReference type="ARBA" id="ARBA00023125"/>
    </source>
</evidence>
<evidence type="ECO:0000256" key="6">
    <source>
        <dbReference type="ARBA" id="ARBA00023015"/>
    </source>
</evidence>
<dbReference type="Pfam" id="PF12833">
    <property type="entry name" value="HTH_18"/>
    <property type="match status" value="1"/>
</dbReference>
<dbReference type="InterPro" id="IPR018060">
    <property type="entry name" value="HTH_AraC"/>
</dbReference>
<comment type="subcellular location">
    <subcellularLocation>
        <location evidence="1">Cytoplasm</location>
    </subcellularLocation>
</comment>
<evidence type="ECO:0000256" key="2">
    <source>
        <dbReference type="ARBA" id="ARBA00018672"/>
    </source>
</evidence>
<dbReference type="InterPro" id="IPR001789">
    <property type="entry name" value="Sig_transdc_resp-reg_receiver"/>
</dbReference>
<dbReference type="SMART" id="SM00448">
    <property type="entry name" value="REC"/>
    <property type="match status" value="1"/>
</dbReference>
<dbReference type="RefSeq" id="WP_138002654.1">
    <property type="nucleotide sequence ID" value="NZ_QGQD01000056.1"/>
</dbReference>
<sequence length="509" mass="60210">MYKIIIAEDEPLALRSLKNMIDRHYPDMQVVGEARSGEEALVLIEEKSPDMVFSDIRMPVMDGIELLRQIRARNLDIELVIISGYQDFQFAQSAIRYGVVEYLLKPISLNKINTLMNKLRDTLNEKYQKKQYECFRNLIVKNDATFSGMNKYLMNDRYYIGLIRKKGIPFRYGIQINELEINFDMDTGGHYWVLACRDESEVILISDRDIVTKMKEFTRGWCRGEYYTAVYSAKKIMLQDFADTVHILIKEINSRIIVSKTTFIELSSLKPQEDYTVALTDSVIDQITHYIKDYKIEELKKAIIRLFSEWERNECPLIHVEKSLRTILYFASKYIHTDTLEDSMLLEEAVCYANNMGELMESFWFVLQRSISRGKPETEKTGKEIFLDSIEDYLNNHINEVLSMEMVCDYFGISQTYFSRLFRTYKKTSFKEYFMKMKVEKAKEVMRLQPDLRLWEIAKMLGYEDAAYFSRVFKNITGELPSDFQRRFEKNFEEDKRDVNRCKVDLGRK</sequence>
<evidence type="ECO:0000313" key="14">
    <source>
        <dbReference type="Proteomes" id="UP000306509"/>
    </source>
</evidence>
<dbReference type="GO" id="GO:0000160">
    <property type="term" value="P:phosphorelay signal transduction system"/>
    <property type="evidence" value="ECO:0007669"/>
    <property type="project" value="UniProtKB-KW"/>
</dbReference>
<organism evidence="13 14">
    <name type="scientific">Robinsoniella peoriensis</name>
    <dbReference type="NCBI Taxonomy" id="180332"/>
    <lineage>
        <taxon>Bacteria</taxon>
        <taxon>Bacillati</taxon>
        <taxon>Bacillota</taxon>
        <taxon>Clostridia</taxon>
        <taxon>Lachnospirales</taxon>
        <taxon>Lachnospiraceae</taxon>
        <taxon>Robinsoniella</taxon>
    </lineage>
</organism>
<evidence type="ECO:0000256" key="5">
    <source>
        <dbReference type="ARBA" id="ARBA00023012"/>
    </source>
</evidence>
<dbReference type="EMBL" id="QGQD01000056">
    <property type="protein sequence ID" value="TLD00320.1"/>
    <property type="molecule type" value="Genomic_DNA"/>
</dbReference>
<feature type="modified residue" description="4-aspartylphosphate" evidence="10">
    <location>
        <position position="55"/>
    </location>
</feature>
<evidence type="ECO:0000256" key="1">
    <source>
        <dbReference type="ARBA" id="ARBA00004496"/>
    </source>
</evidence>
<keyword evidence="6" id="KW-0805">Transcription regulation</keyword>
<keyword evidence="3" id="KW-0963">Cytoplasm</keyword>
<protein>
    <recommendedName>
        <fullName evidence="2">Stage 0 sporulation protein A homolog</fullName>
    </recommendedName>
</protein>
<keyword evidence="8" id="KW-0804">Transcription</keyword>
<dbReference type="CDD" id="cd17536">
    <property type="entry name" value="REC_YesN-like"/>
    <property type="match status" value="1"/>
</dbReference>
<dbReference type="Gene3D" id="3.40.50.2300">
    <property type="match status" value="1"/>
</dbReference>
<gene>
    <name evidence="13" type="ORF">DSM106044_02806</name>
</gene>
<comment type="function">
    <text evidence="9">May play the central regulatory role in sporulation. It may be an element of the effector pathway responsible for the activation of sporulation genes in response to nutritional stress. Spo0A may act in concert with spo0H (a sigma factor) to control the expression of some genes that are critical to the sporulation process.</text>
</comment>
<dbReference type="Gene3D" id="1.10.10.60">
    <property type="entry name" value="Homeodomain-like"/>
    <property type="match status" value="1"/>
</dbReference>
<evidence type="ECO:0000256" key="8">
    <source>
        <dbReference type="ARBA" id="ARBA00023163"/>
    </source>
</evidence>
<dbReference type="SUPFAM" id="SSF52172">
    <property type="entry name" value="CheY-like"/>
    <property type="match status" value="1"/>
</dbReference>
<dbReference type="PROSITE" id="PS50110">
    <property type="entry name" value="RESPONSE_REGULATORY"/>
    <property type="match status" value="1"/>
</dbReference>
<accession>A0A4U8Q627</accession>